<dbReference type="Proteomes" id="UP000799436">
    <property type="component" value="Unassembled WGS sequence"/>
</dbReference>
<dbReference type="OrthoDB" id="10494192at2759"/>
<accession>A0A6G1LD03</accession>
<keyword evidence="1" id="KW-0732">Signal</keyword>
<gene>
    <name evidence="2" type="ORF">EJ03DRAFT_335435</name>
</gene>
<proteinExistence type="predicted"/>
<organism evidence="2 3">
    <name type="scientific">Teratosphaeria nubilosa</name>
    <dbReference type="NCBI Taxonomy" id="161662"/>
    <lineage>
        <taxon>Eukaryota</taxon>
        <taxon>Fungi</taxon>
        <taxon>Dikarya</taxon>
        <taxon>Ascomycota</taxon>
        <taxon>Pezizomycotina</taxon>
        <taxon>Dothideomycetes</taxon>
        <taxon>Dothideomycetidae</taxon>
        <taxon>Mycosphaerellales</taxon>
        <taxon>Teratosphaeriaceae</taxon>
        <taxon>Teratosphaeria</taxon>
    </lineage>
</organism>
<evidence type="ECO:0000313" key="2">
    <source>
        <dbReference type="EMBL" id="KAF2770459.1"/>
    </source>
</evidence>
<dbReference type="AlphaFoldDB" id="A0A6G1LD03"/>
<evidence type="ECO:0000256" key="1">
    <source>
        <dbReference type="SAM" id="SignalP"/>
    </source>
</evidence>
<sequence>MRSFALLPLAFAAIALAMPVADGEADAKTKDLSSVSKDQGPTGCVQHCPPNPLGGSFSLEDVKSIKENNDSGAKALNLAGSLTGAKSVSGTISYQYSLFVYSYVQTITTEVIVSFNQKLITCGVQPYSTITELLVILQLEEDATIEAFLRALLGSEAALVSELISIISYIFSTFGLGADTTIIAFINARGITMDQTLYIFFITLGIWEPPCQTCS</sequence>
<keyword evidence="3" id="KW-1185">Reference proteome</keyword>
<dbReference type="EMBL" id="ML995825">
    <property type="protein sequence ID" value="KAF2770459.1"/>
    <property type="molecule type" value="Genomic_DNA"/>
</dbReference>
<name>A0A6G1LD03_9PEZI</name>
<reference evidence="2" key="1">
    <citation type="journal article" date="2020" name="Stud. Mycol.">
        <title>101 Dothideomycetes genomes: a test case for predicting lifestyles and emergence of pathogens.</title>
        <authorList>
            <person name="Haridas S."/>
            <person name="Albert R."/>
            <person name="Binder M."/>
            <person name="Bloem J."/>
            <person name="Labutti K."/>
            <person name="Salamov A."/>
            <person name="Andreopoulos B."/>
            <person name="Baker S."/>
            <person name="Barry K."/>
            <person name="Bills G."/>
            <person name="Bluhm B."/>
            <person name="Cannon C."/>
            <person name="Castanera R."/>
            <person name="Culley D."/>
            <person name="Daum C."/>
            <person name="Ezra D."/>
            <person name="Gonzalez J."/>
            <person name="Henrissat B."/>
            <person name="Kuo A."/>
            <person name="Liang C."/>
            <person name="Lipzen A."/>
            <person name="Lutzoni F."/>
            <person name="Magnuson J."/>
            <person name="Mondo S."/>
            <person name="Nolan M."/>
            <person name="Ohm R."/>
            <person name="Pangilinan J."/>
            <person name="Park H.-J."/>
            <person name="Ramirez L."/>
            <person name="Alfaro M."/>
            <person name="Sun H."/>
            <person name="Tritt A."/>
            <person name="Yoshinaga Y."/>
            <person name="Zwiers L.-H."/>
            <person name="Turgeon B."/>
            <person name="Goodwin S."/>
            <person name="Spatafora J."/>
            <person name="Crous P."/>
            <person name="Grigoriev I."/>
        </authorList>
    </citation>
    <scope>NUCLEOTIDE SEQUENCE</scope>
    <source>
        <strain evidence="2">CBS 116005</strain>
    </source>
</reference>
<feature type="signal peptide" evidence="1">
    <location>
        <begin position="1"/>
        <end position="17"/>
    </location>
</feature>
<evidence type="ECO:0000313" key="3">
    <source>
        <dbReference type="Proteomes" id="UP000799436"/>
    </source>
</evidence>
<protein>
    <submittedName>
        <fullName evidence="2">Uncharacterized protein</fullName>
    </submittedName>
</protein>
<feature type="chain" id="PRO_5026126528" evidence="1">
    <location>
        <begin position="18"/>
        <end position="215"/>
    </location>
</feature>